<proteinExistence type="predicted"/>
<feature type="transmembrane region" description="Helical" evidence="1">
    <location>
        <begin position="83"/>
        <end position="100"/>
    </location>
</feature>
<feature type="transmembrane region" description="Helical" evidence="1">
    <location>
        <begin position="21"/>
        <end position="41"/>
    </location>
</feature>
<protein>
    <submittedName>
        <fullName evidence="3">TRAP transporter, 4TM/12TM fusion protein</fullName>
    </submittedName>
</protein>
<evidence type="ECO:0000259" key="2">
    <source>
        <dbReference type="Pfam" id="PF06808"/>
    </source>
</evidence>
<keyword evidence="4" id="KW-1185">Reference proteome</keyword>
<sequence length="311" mass="34033">MDEQQKDMMQELEGSDRKLRQYWKLPVLTVSLILSCFHLYVAGFGLPGIGSKTFLILHVMLGLILVFLIFPIKKGLQQTRIPWYDLLLSVCSLVIGTYIIQRQDASSIMSGQPTDMDLFVGLSFIVLVLEATRRVVGKPLVIIALIFIAYFFLGEWMPGQFHHTRGDFERFVYEITYRNNGIFGTPVYASAQFVFIFILFGAILESTGAGKMFIDLALRLFGRYKGGPAKASVVSSGMMGSISGSSTANAVTTGTFTIPLMKKVGFKPHVAGGVEVAASSSGQFLPPIMGAAAFIMVEFTGVAIIKLSKAP</sequence>
<evidence type="ECO:0000313" key="4">
    <source>
        <dbReference type="Proteomes" id="UP000012283"/>
    </source>
</evidence>
<dbReference type="EMBL" id="APML01000014">
    <property type="protein sequence ID" value="ENH97828.1"/>
    <property type="molecule type" value="Genomic_DNA"/>
</dbReference>
<reference evidence="3 4" key="1">
    <citation type="submission" date="2013-03" db="EMBL/GenBank/DDBJ databases">
        <title>Draft genome sequence of Gracibacillus halophilus YIM-C55.5, a moderately halophilic and thermophilic organism from the Xiaochaidamu salt lake.</title>
        <authorList>
            <person name="Sugumar T."/>
            <person name="Polireddy D.R."/>
            <person name="Antony A."/>
            <person name="Madhava Y.R."/>
            <person name="Sivakumar N."/>
        </authorList>
    </citation>
    <scope>NUCLEOTIDE SEQUENCE [LARGE SCALE GENOMIC DNA]</scope>
    <source>
        <strain evidence="3 4">YIM-C55.5</strain>
    </source>
</reference>
<dbReference type="PANTHER" id="PTHR43849:SF2">
    <property type="entry name" value="BLL3936 PROTEIN"/>
    <property type="match status" value="1"/>
</dbReference>
<keyword evidence="1" id="KW-0812">Transmembrane</keyword>
<dbReference type="InterPro" id="IPR010656">
    <property type="entry name" value="DctM"/>
</dbReference>
<dbReference type="Proteomes" id="UP000012283">
    <property type="component" value="Unassembled WGS sequence"/>
</dbReference>
<evidence type="ECO:0000256" key="1">
    <source>
        <dbReference type="SAM" id="Phobius"/>
    </source>
</evidence>
<dbReference type="InterPro" id="IPR011853">
    <property type="entry name" value="TRAP_DctM-Dct_fused"/>
</dbReference>
<dbReference type="AlphaFoldDB" id="N4WC14"/>
<evidence type="ECO:0000313" key="3">
    <source>
        <dbReference type="EMBL" id="ENH97828.1"/>
    </source>
</evidence>
<dbReference type="PANTHER" id="PTHR43849">
    <property type="entry name" value="BLL3936 PROTEIN"/>
    <property type="match status" value="1"/>
</dbReference>
<feature type="transmembrane region" description="Helical" evidence="1">
    <location>
        <begin position="187"/>
        <end position="204"/>
    </location>
</feature>
<feature type="domain" description="TRAP C4-dicarboxylate transport system permease DctM subunit" evidence="2">
    <location>
        <begin position="125"/>
        <end position="307"/>
    </location>
</feature>
<dbReference type="eggNOG" id="COG4666">
    <property type="taxonomic scope" value="Bacteria"/>
</dbReference>
<dbReference type="NCBIfam" id="TIGR02123">
    <property type="entry name" value="TRAP_fused"/>
    <property type="match status" value="1"/>
</dbReference>
<accession>N4WC14</accession>
<name>N4WC14_9BACI</name>
<feature type="transmembrane region" description="Helical" evidence="1">
    <location>
        <begin position="112"/>
        <end position="129"/>
    </location>
</feature>
<dbReference type="Pfam" id="PF06808">
    <property type="entry name" value="DctM"/>
    <property type="match status" value="1"/>
</dbReference>
<comment type="caution">
    <text evidence="3">The sequence shown here is derived from an EMBL/GenBank/DDBJ whole genome shotgun (WGS) entry which is preliminary data.</text>
</comment>
<feature type="transmembrane region" description="Helical" evidence="1">
    <location>
        <begin position="136"/>
        <end position="153"/>
    </location>
</feature>
<gene>
    <name evidence="3" type="ORF">J416_03676</name>
</gene>
<feature type="transmembrane region" description="Helical" evidence="1">
    <location>
        <begin position="53"/>
        <end position="71"/>
    </location>
</feature>
<dbReference type="STRING" id="1308866.J416_03676"/>
<dbReference type="PATRIC" id="fig|1308866.3.peg.745"/>
<keyword evidence="1" id="KW-1133">Transmembrane helix</keyword>
<organism evidence="3 4">
    <name type="scientific">Gracilibacillus halophilus YIM-C55.5</name>
    <dbReference type="NCBI Taxonomy" id="1308866"/>
    <lineage>
        <taxon>Bacteria</taxon>
        <taxon>Bacillati</taxon>
        <taxon>Bacillota</taxon>
        <taxon>Bacilli</taxon>
        <taxon>Bacillales</taxon>
        <taxon>Bacillaceae</taxon>
        <taxon>Gracilibacillus</taxon>
    </lineage>
</organism>
<keyword evidence="1" id="KW-0472">Membrane</keyword>